<evidence type="ECO:0000256" key="4">
    <source>
        <dbReference type="ARBA" id="ARBA00023163"/>
    </source>
</evidence>
<evidence type="ECO:0000313" key="6">
    <source>
        <dbReference type="EMBL" id="SAL10708.1"/>
    </source>
</evidence>
<keyword evidence="2" id="KW-0805">Transcription regulation</keyword>
<dbReference type="Pfam" id="PF00126">
    <property type="entry name" value="HTH_1"/>
    <property type="match status" value="1"/>
</dbReference>
<dbReference type="PANTHER" id="PTHR30419">
    <property type="entry name" value="HTH-TYPE TRANSCRIPTIONAL REGULATOR YBHD"/>
    <property type="match status" value="1"/>
</dbReference>
<evidence type="ECO:0000313" key="7">
    <source>
        <dbReference type="Proteomes" id="UP000054925"/>
    </source>
</evidence>
<dbReference type="Gene3D" id="1.10.10.10">
    <property type="entry name" value="Winged helix-like DNA-binding domain superfamily/Winged helix DNA-binding domain"/>
    <property type="match status" value="1"/>
</dbReference>
<dbReference type="InterPro" id="IPR050950">
    <property type="entry name" value="HTH-type_LysR_regulators"/>
</dbReference>
<dbReference type="PANTHER" id="PTHR30419:SF8">
    <property type="entry name" value="NITROGEN ASSIMILATION TRANSCRIPTIONAL ACTIVATOR-RELATED"/>
    <property type="match status" value="1"/>
</dbReference>
<dbReference type="CDD" id="cd08435">
    <property type="entry name" value="PBP2_GbpR"/>
    <property type="match status" value="1"/>
</dbReference>
<comment type="caution">
    <text evidence="6">The sequence shown here is derived from an EMBL/GenBank/DDBJ whole genome shotgun (WGS) entry which is preliminary data.</text>
</comment>
<keyword evidence="4" id="KW-0804">Transcription</keyword>
<dbReference type="Proteomes" id="UP000054925">
    <property type="component" value="Unassembled WGS sequence"/>
</dbReference>
<proteinExistence type="inferred from homology"/>
<dbReference type="InterPro" id="IPR037405">
    <property type="entry name" value="GbpR_PBP2"/>
</dbReference>
<evidence type="ECO:0000256" key="2">
    <source>
        <dbReference type="ARBA" id="ARBA00023015"/>
    </source>
</evidence>
<name>A0A158ESZ4_9BURK</name>
<dbReference type="SUPFAM" id="SSF46785">
    <property type="entry name" value="Winged helix' DNA-binding domain"/>
    <property type="match status" value="1"/>
</dbReference>
<dbReference type="InterPro" id="IPR036390">
    <property type="entry name" value="WH_DNA-bd_sf"/>
</dbReference>
<gene>
    <name evidence="6" type="ORF">AWB67_00042</name>
</gene>
<feature type="domain" description="HTH lysR-type" evidence="5">
    <location>
        <begin position="12"/>
        <end position="69"/>
    </location>
</feature>
<keyword evidence="3" id="KW-0238">DNA-binding</keyword>
<dbReference type="GO" id="GO:0005829">
    <property type="term" value="C:cytosol"/>
    <property type="evidence" value="ECO:0007669"/>
    <property type="project" value="TreeGrafter"/>
</dbReference>
<dbReference type="SUPFAM" id="SSF53850">
    <property type="entry name" value="Periplasmic binding protein-like II"/>
    <property type="match status" value="1"/>
</dbReference>
<dbReference type="InterPro" id="IPR000847">
    <property type="entry name" value="LysR_HTH_N"/>
</dbReference>
<dbReference type="Pfam" id="PF03466">
    <property type="entry name" value="LysR_substrate"/>
    <property type="match status" value="1"/>
</dbReference>
<dbReference type="PROSITE" id="PS50931">
    <property type="entry name" value="HTH_LYSR"/>
    <property type="match status" value="1"/>
</dbReference>
<dbReference type="GO" id="GO:0003700">
    <property type="term" value="F:DNA-binding transcription factor activity"/>
    <property type="evidence" value="ECO:0007669"/>
    <property type="project" value="InterPro"/>
</dbReference>
<accession>A0A158ESZ4</accession>
<sequence length="306" mass="33491">MLPNVDSIAARLRLKQLRLLIALDEHGSLHRAADEMALTQPGATKALREIEATFGSTLFTRSPQGIQPNELGRCVIRYARLIHMDVAHLREEMAGILQGTGGRLAVGSIMGAVSGVLVDALTRLRAKQPALTVEVVEDTSARLLALLDQGRLDLAICRASVARQPEHYDYVELRDEPLAIVAGVAHALVDAPEVTLADLAQSRWIVYPSIMPLRSLFEREFKEAGLPLPLHPVETSSTITTVLLLQRDPTLVSLMPLDMAAFLTEHRLAKRLAIAVRSRTEPYGIVTRRGAALSAATKLMIDELTR</sequence>
<comment type="similarity">
    <text evidence="1">Belongs to the LysR transcriptional regulatory family.</text>
</comment>
<dbReference type="AlphaFoldDB" id="A0A158ESZ4"/>
<evidence type="ECO:0000259" key="5">
    <source>
        <dbReference type="PROSITE" id="PS50931"/>
    </source>
</evidence>
<dbReference type="OrthoDB" id="8627799at2"/>
<reference evidence="6" key="1">
    <citation type="submission" date="2016-01" db="EMBL/GenBank/DDBJ databases">
        <authorList>
            <person name="Peeters C."/>
        </authorList>
    </citation>
    <scope>NUCLEOTIDE SEQUENCE [LARGE SCALE GENOMIC DNA]</scope>
    <source>
        <strain evidence="6">LMG 22937</strain>
    </source>
</reference>
<keyword evidence="7" id="KW-1185">Reference proteome</keyword>
<dbReference type="RefSeq" id="WP_087654222.1">
    <property type="nucleotide sequence ID" value="NZ_FCOL02000001.1"/>
</dbReference>
<dbReference type="Gene3D" id="3.40.190.290">
    <property type="match status" value="1"/>
</dbReference>
<evidence type="ECO:0000256" key="3">
    <source>
        <dbReference type="ARBA" id="ARBA00023125"/>
    </source>
</evidence>
<evidence type="ECO:0000256" key="1">
    <source>
        <dbReference type="ARBA" id="ARBA00009437"/>
    </source>
</evidence>
<organism evidence="6 7">
    <name type="scientific">Caballeronia terrestris</name>
    <dbReference type="NCBI Taxonomy" id="1226301"/>
    <lineage>
        <taxon>Bacteria</taxon>
        <taxon>Pseudomonadati</taxon>
        <taxon>Pseudomonadota</taxon>
        <taxon>Betaproteobacteria</taxon>
        <taxon>Burkholderiales</taxon>
        <taxon>Burkholderiaceae</taxon>
        <taxon>Caballeronia</taxon>
    </lineage>
</organism>
<protein>
    <submittedName>
        <fullName evidence="6">LysR family transcriptional regulator</fullName>
    </submittedName>
</protein>
<dbReference type="EMBL" id="FCOL02000001">
    <property type="protein sequence ID" value="SAL10708.1"/>
    <property type="molecule type" value="Genomic_DNA"/>
</dbReference>
<dbReference type="InterPro" id="IPR005119">
    <property type="entry name" value="LysR_subst-bd"/>
</dbReference>
<dbReference type="GO" id="GO:0003677">
    <property type="term" value="F:DNA binding"/>
    <property type="evidence" value="ECO:0007669"/>
    <property type="project" value="UniProtKB-KW"/>
</dbReference>
<dbReference type="InterPro" id="IPR036388">
    <property type="entry name" value="WH-like_DNA-bd_sf"/>
</dbReference>